<comment type="caution">
    <text evidence="1">The sequence shown here is derived from an EMBL/GenBank/DDBJ whole genome shotgun (WGS) entry which is preliminary data.</text>
</comment>
<name>A0AAV4MAF9_CAEEX</name>
<evidence type="ECO:0000313" key="2">
    <source>
        <dbReference type="Proteomes" id="UP001054945"/>
    </source>
</evidence>
<evidence type="ECO:0000313" key="1">
    <source>
        <dbReference type="EMBL" id="GIX69354.1"/>
    </source>
</evidence>
<gene>
    <name evidence="1" type="ORF">CEXT_282181</name>
</gene>
<reference evidence="1 2" key="1">
    <citation type="submission" date="2021-06" db="EMBL/GenBank/DDBJ databases">
        <title>Caerostris extrusa draft genome.</title>
        <authorList>
            <person name="Kono N."/>
            <person name="Arakawa K."/>
        </authorList>
    </citation>
    <scope>NUCLEOTIDE SEQUENCE [LARGE SCALE GENOMIC DNA]</scope>
</reference>
<accession>A0AAV4MAF9</accession>
<sequence>MCTLRRDELPYLTLLITSPPREFYPGHKRPASAILQTYSSTITINYQTSNHLRKISAPDNAGYASPGMTKLATT</sequence>
<organism evidence="1 2">
    <name type="scientific">Caerostris extrusa</name>
    <name type="common">Bark spider</name>
    <name type="synonym">Caerostris bankana</name>
    <dbReference type="NCBI Taxonomy" id="172846"/>
    <lineage>
        <taxon>Eukaryota</taxon>
        <taxon>Metazoa</taxon>
        <taxon>Ecdysozoa</taxon>
        <taxon>Arthropoda</taxon>
        <taxon>Chelicerata</taxon>
        <taxon>Arachnida</taxon>
        <taxon>Araneae</taxon>
        <taxon>Araneomorphae</taxon>
        <taxon>Entelegynae</taxon>
        <taxon>Araneoidea</taxon>
        <taxon>Araneidae</taxon>
        <taxon>Caerostris</taxon>
    </lineage>
</organism>
<proteinExistence type="predicted"/>
<dbReference type="Proteomes" id="UP001054945">
    <property type="component" value="Unassembled WGS sequence"/>
</dbReference>
<keyword evidence="2" id="KW-1185">Reference proteome</keyword>
<dbReference type="AlphaFoldDB" id="A0AAV4MAF9"/>
<protein>
    <submittedName>
        <fullName evidence="1">Uncharacterized protein</fullName>
    </submittedName>
</protein>
<dbReference type="EMBL" id="BPLR01002044">
    <property type="protein sequence ID" value="GIX69354.1"/>
    <property type="molecule type" value="Genomic_DNA"/>
</dbReference>